<evidence type="ECO:0000256" key="4">
    <source>
        <dbReference type="ARBA" id="ARBA00023136"/>
    </source>
</evidence>
<keyword evidence="4 6" id="KW-0472">Membrane</keyword>
<dbReference type="OrthoDB" id="444631at2759"/>
<dbReference type="AlphaFoldDB" id="A0A6A6HAW7"/>
<evidence type="ECO:0000256" key="1">
    <source>
        <dbReference type="ARBA" id="ARBA00004141"/>
    </source>
</evidence>
<proteinExistence type="inferred from homology"/>
<comment type="similarity">
    <text evidence="5">Belongs to the SAT4 family.</text>
</comment>
<feature type="domain" description="Rhodopsin" evidence="7">
    <location>
        <begin position="35"/>
        <end position="270"/>
    </location>
</feature>
<evidence type="ECO:0000256" key="5">
    <source>
        <dbReference type="ARBA" id="ARBA00038359"/>
    </source>
</evidence>
<dbReference type="PANTHER" id="PTHR33048">
    <property type="entry name" value="PTH11-LIKE INTEGRAL MEMBRANE PROTEIN (AFU_ORTHOLOGUE AFUA_5G11245)"/>
    <property type="match status" value="1"/>
</dbReference>
<protein>
    <recommendedName>
        <fullName evidence="7">Rhodopsin domain-containing protein</fullName>
    </recommendedName>
</protein>
<evidence type="ECO:0000256" key="3">
    <source>
        <dbReference type="ARBA" id="ARBA00022989"/>
    </source>
</evidence>
<sequence>MTSSSPPVDLSQDRGSTIVATQIVFISLAAIAVALRIYSRSLKKAPLGADDYLIIASLPFSAIEAITTCVAVHYGLGKHEEAMPPQNVRPFSVSMLVLECAWGVSVPFVKLSFLMLYVRLFPSRAYKAWAWLLGTYTVLWGVMVVIATTLQCYPVAYQWNKSIKGHCDNRALSFFLSSVLEVPVDFIILILPLPVVWRLKLSRPRKVLLTGIFMLGSLTCVVSVIRLVRVDQTWKGEDTSWELTEACIWSAAEPTLGTVACCLPVMGPILIHFAPRPVVKKISSFGSKPSTAIKKPNKFQRLHNSGSTATDPAEQLVLGDMGNGITKSDARAVSDEDLFRGHEIAVTKQFSVDSENIV</sequence>
<dbReference type="Proteomes" id="UP000800092">
    <property type="component" value="Unassembled WGS sequence"/>
</dbReference>
<evidence type="ECO:0000313" key="8">
    <source>
        <dbReference type="EMBL" id="KAF2234640.1"/>
    </source>
</evidence>
<gene>
    <name evidence="8" type="ORF">EV356DRAFT_532690</name>
</gene>
<feature type="transmembrane region" description="Helical" evidence="6">
    <location>
        <begin position="130"/>
        <end position="151"/>
    </location>
</feature>
<dbReference type="InterPro" id="IPR052337">
    <property type="entry name" value="SAT4-like"/>
</dbReference>
<reference evidence="8" key="1">
    <citation type="journal article" date="2020" name="Stud. Mycol.">
        <title>101 Dothideomycetes genomes: a test case for predicting lifestyles and emergence of pathogens.</title>
        <authorList>
            <person name="Haridas S."/>
            <person name="Albert R."/>
            <person name="Binder M."/>
            <person name="Bloem J."/>
            <person name="Labutti K."/>
            <person name="Salamov A."/>
            <person name="Andreopoulos B."/>
            <person name="Baker S."/>
            <person name="Barry K."/>
            <person name="Bills G."/>
            <person name="Bluhm B."/>
            <person name="Cannon C."/>
            <person name="Castanera R."/>
            <person name="Culley D."/>
            <person name="Daum C."/>
            <person name="Ezra D."/>
            <person name="Gonzalez J."/>
            <person name="Henrissat B."/>
            <person name="Kuo A."/>
            <person name="Liang C."/>
            <person name="Lipzen A."/>
            <person name="Lutzoni F."/>
            <person name="Magnuson J."/>
            <person name="Mondo S."/>
            <person name="Nolan M."/>
            <person name="Ohm R."/>
            <person name="Pangilinan J."/>
            <person name="Park H.-J."/>
            <person name="Ramirez L."/>
            <person name="Alfaro M."/>
            <person name="Sun H."/>
            <person name="Tritt A."/>
            <person name="Yoshinaga Y."/>
            <person name="Zwiers L.-H."/>
            <person name="Turgeon B."/>
            <person name="Goodwin S."/>
            <person name="Spatafora J."/>
            <person name="Crous P."/>
            <person name="Grigoriev I."/>
        </authorList>
    </citation>
    <scope>NUCLEOTIDE SEQUENCE</scope>
    <source>
        <strain evidence="8">Tuck. ex Michener</strain>
    </source>
</reference>
<comment type="subcellular location">
    <subcellularLocation>
        <location evidence="1">Membrane</location>
        <topology evidence="1">Multi-pass membrane protein</topology>
    </subcellularLocation>
</comment>
<dbReference type="Pfam" id="PF20684">
    <property type="entry name" value="Fung_rhodopsin"/>
    <property type="match status" value="1"/>
</dbReference>
<dbReference type="InterPro" id="IPR049326">
    <property type="entry name" value="Rhodopsin_dom_fungi"/>
</dbReference>
<keyword evidence="9" id="KW-1185">Reference proteome</keyword>
<evidence type="ECO:0000256" key="6">
    <source>
        <dbReference type="SAM" id="Phobius"/>
    </source>
</evidence>
<evidence type="ECO:0000256" key="2">
    <source>
        <dbReference type="ARBA" id="ARBA00022692"/>
    </source>
</evidence>
<feature type="transmembrane region" description="Helical" evidence="6">
    <location>
        <begin position="20"/>
        <end position="39"/>
    </location>
</feature>
<evidence type="ECO:0000313" key="9">
    <source>
        <dbReference type="Proteomes" id="UP000800092"/>
    </source>
</evidence>
<dbReference type="EMBL" id="ML991797">
    <property type="protein sequence ID" value="KAF2234640.1"/>
    <property type="molecule type" value="Genomic_DNA"/>
</dbReference>
<dbReference type="GO" id="GO:0016020">
    <property type="term" value="C:membrane"/>
    <property type="evidence" value="ECO:0007669"/>
    <property type="project" value="UniProtKB-SubCell"/>
</dbReference>
<feature type="transmembrane region" description="Helical" evidence="6">
    <location>
        <begin position="207"/>
        <end position="228"/>
    </location>
</feature>
<feature type="transmembrane region" description="Helical" evidence="6">
    <location>
        <begin position="171"/>
        <end position="195"/>
    </location>
</feature>
<keyword evidence="2 6" id="KW-0812">Transmembrane</keyword>
<organism evidence="8 9">
    <name type="scientific">Viridothelium virens</name>
    <name type="common">Speckled blister lichen</name>
    <name type="synonym">Trypethelium virens</name>
    <dbReference type="NCBI Taxonomy" id="1048519"/>
    <lineage>
        <taxon>Eukaryota</taxon>
        <taxon>Fungi</taxon>
        <taxon>Dikarya</taxon>
        <taxon>Ascomycota</taxon>
        <taxon>Pezizomycotina</taxon>
        <taxon>Dothideomycetes</taxon>
        <taxon>Dothideomycetes incertae sedis</taxon>
        <taxon>Trypetheliales</taxon>
        <taxon>Trypetheliaceae</taxon>
        <taxon>Viridothelium</taxon>
    </lineage>
</organism>
<name>A0A6A6HAW7_VIRVR</name>
<keyword evidence="3 6" id="KW-1133">Transmembrane helix</keyword>
<accession>A0A6A6HAW7</accession>
<feature type="transmembrane region" description="Helical" evidence="6">
    <location>
        <begin position="96"/>
        <end position="118"/>
    </location>
</feature>
<evidence type="ECO:0000259" key="7">
    <source>
        <dbReference type="Pfam" id="PF20684"/>
    </source>
</evidence>
<dbReference type="PANTHER" id="PTHR33048:SF47">
    <property type="entry name" value="INTEGRAL MEMBRANE PROTEIN-RELATED"/>
    <property type="match status" value="1"/>
</dbReference>